<feature type="domain" description="Aminotransferase class I/classII large" evidence="6">
    <location>
        <begin position="36"/>
        <end position="383"/>
    </location>
</feature>
<dbReference type="EC" id="4.4.1.13" evidence="2"/>
<dbReference type="InterPro" id="IPR027619">
    <property type="entry name" value="C-S_lyase_PatB-like"/>
</dbReference>
<dbReference type="CDD" id="cd00609">
    <property type="entry name" value="AAT_like"/>
    <property type="match status" value="1"/>
</dbReference>
<evidence type="ECO:0000256" key="3">
    <source>
        <dbReference type="ARBA" id="ARBA00022898"/>
    </source>
</evidence>
<keyword evidence="4 7" id="KW-0456">Lyase</keyword>
<dbReference type="PANTHER" id="PTHR43525:SF1">
    <property type="entry name" value="PROTEIN MALY"/>
    <property type="match status" value="1"/>
</dbReference>
<protein>
    <recommendedName>
        <fullName evidence="2">cysteine-S-conjugate beta-lyase</fullName>
        <ecNumber evidence="2">4.4.1.13</ecNumber>
    </recommendedName>
</protein>
<dbReference type="InterPro" id="IPR015424">
    <property type="entry name" value="PyrdxlP-dep_Trfase"/>
</dbReference>
<evidence type="ECO:0000256" key="4">
    <source>
        <dbReference type="ARBA" id="ARBA00023239"/>
    </source>
</evidence>
<dbReference type="KEGG" id="paun:MJA45_23115"/>
<evidence type="ECO:0000259" key="6">
    <source>
        <dbReference type="Pfam" id="PF00155"/>
    </source>
</evidence>
<evidence type="ECO:0000256" key="5">
    <source>
        <dbReference type="ARBA" id="ARBA00037974"/>
    </source>
</evidence>
<dbReference type="PANTHER" id="PTHR43525">
    <property type="entry name" value="PROTEIN MALY"/>
    <property type="match status" value="1"/>
</dbReference>
<proteinExistence type="inferred from homology"/>
<dbReference type="InterPro" id="IPR015421">
    <property type="entry name" value="PyrdxlP-dep_Trfase_major"/>
</dbReference>
<keyword evidence="3" id="KW-0663">Pyridoxal phosphate</keyword>
<dbReference type="AlphaFoldDB" id="A0AA96LC80"/>
<organism evidence="7 8">
    <name type="scientific">Paenibacillus aurantius</name>
    <dbReference type="NCBI Taxonomy" id="2918900"/>
    <lineage>
        <taxon>Bacteria</taxon>
        <taxon>Bacillati</taxon>
        <taxon>Bacillota</taxon>
        <taxon>Bacilli</taxon>
        <taxon>Bacillales</taxon>
        <taxon>Paenibacillaceae</taxon>
        <taxon>Paenibacillus</taxon>
    </lineage>
</organism>
<dbReference type="Gene3D" id="3.40.640.10">
    <property type="entry name" value="Type I PLP-dependent aspartate aminotransferase-like (Major domain)"/>
    <property type="match status" value="1"/>
</dbReference>
<dbReference type="Gene3D" id="3.90.1150.10">
    <property type="entry name" value="Aspartate Aminotransferase, domain 1"/>
    <property type="match status" value="1"/>
</dbReference>
<evidence type="ECO:0000256" key="2">
    <source>
        <dbReference type="ARBA" id="ARBA00012224"/>
    </source>
</evidence>
<dbReference type="GO" id="GO:0047804">
    <property type="term" value="F:cysteine-S-conjugate beta-lyase activity"/>
    <property type="evidence" value="ECO:0007669"/>
    <property type="project" value="UniProtKB-EC"/>
</dbReference>
<accession>A0AA96LC80</accession>
<evidence type="ECO:0000256" key="1">
    <source>
        <dbReference type="ARBA" id="ARBA00001933"/>
    </source>
</evidence>
<sequence length="399" mass="44330">MKFDNPINRKLTASEKWDQAASLFGASDILPMWVADMDFAAPEPVLKALHSRVDHGVLGYTYPTDSYKASLAGWMRTRHGYPVEPEWIQHCPGVVPAMGLIVQAFTEPGDAVVVQSPVYPPFFKVVDGHGRRVALNPLKLGEDGGYTMDFEDLEKQLSGGDIRMFLLCSPHNPVGRVWSREELTRLEELLSRYNVLVVSDEIHADLVHEPGSHIPYPSLSADAASRTFLCTAPSKTFNIAGLNTANIIIPNAGLRNRFRKEIQRFFLGSITPLGMAAAEAAYREGSEWLDALLPYVKGNLDYIRGYVGEHLPEISVNIPQGTYLLWMDFRRLGMNDRELARFLADKAGLGLNAGTAFGPGGEGFMRLNAGCPRSMVEEAMRRLHKAMEQWRETEGQPSP</sequence>
<keyword evidence="8" id="KW-1185">Reference proteome</keyword>
<dbReference type="InterPro" id="IPR015422">
    <property type="entry name" value="PyrdxlP-dep_Trfase_small"/>
</dbReference>
<dbReference type="InterPro" id="IPR051798">
    <property type="entry name" value="Class-II_PLP-Dep_Aminotrans"/>
</dbReference>
<evidence type="ECO:0000313" key="7">
    <source>
        <dbReference type="EMBL" id="WNQ10478.1"/>
    </source>
</evidence>
<dbReference type="NCBIfam" id="TIGR04350">
    <property type="entry name" value="C_S_lyase_PatB"/>
    <property type="match status" value="1"/>
</dbReference>
<comment type="cofactor">
    <cofactor evidence="1">
        <name>pyridoxal 5'-phosphate</name>
        <dbReference type="ChEBI" id="CHEBI:597326"/>
    </cofactor>
</comment>
<dbReference type="InterPro" id="IPR004839">
    <property type="entry name" value="Aminotransferase_I/II_large"/>
</dbReference>
<name>A0AA96LC80_9BACL</name>
<dbReference type="Pfam" id="PF00155">
    <property type="entry name" value="Aminotran_1_2"/>
    <property type="match status" value="1"/>
</dbReference>
<dbReference type="GO" id="GO:0030170">
    <property type="term" value="F:pyridoxal phosphate binding"/>
    <property type="evidence" value="ECO:0007669"/>
    <property type="project" value="InterPro"/>
</dbReference>
<evidence type="ECO:0000313" key="8">
    <source>
        <dbReference type="Proteomes" id="UP001305702"/>
    </source>
</evidence>
<dbReference type="Proteomes" id="UP001305702">
    <property type="component" value="Chromosome"/>
</dbReference>
<dbReference type="RefSeq" id="WP_315604252.1">
    <property type="nucleotide sequence ID" value="NZ_CP130318.1"/>
</dbReference>
<reference evidence="7 8" key="1">
    <citation type="submission" date="2022-02" db="EMBL/GenBank/DDBJ databases">
        <title>Paenibacillus sp. MBLB1776 Whole Genome Shotgun Sequencing.</title>
        <authorList>
            <person name="Hwang C.Y."/>
            <person name="Cho E.-S."/>
            <person name="Seo M.-J."/>
        </authorList>
    </citation>
    <scope>NUCLEOTIDE SEQUENCE [LARGE SCALE GENOMIC DNA]</scope>
    <source>
        <strain evidence="7 8">MBLB1776</strain>
    </source>
</reference>
<dbReference type="SUPFAM" id="SSF53383">
    <property type="entry name" value="PLP-dependent transferases"/>
    <property type="match status" value="1"/>
</dbReference>
<comment type="similarity">
    <text evidence="5">Belongs to the class-II pyridoxal-phosphate-dependent aminotransferase family. MalY/PatB cystathionine beta-lyase subfamily.</text>
</comment>
<dbReference type="EMBL" id="CP130318">
    <property type="protein sequence ID" value="WNQ10478.1"/>
    <property type="molecule type" value="Genomic_DNA"/>
</dbReference>
<gene>
    <name evidence="7" type="ORF">MJA45_23115</name>
</gene>